<comment type="caution">
    <text evidence="3">The sequence shown here is derived from an EMBL/GenBank/DDBJ whole genome shotgun (WGS) entry which is preliminary data.</text>
</comment>
<keyword evidence="2" id="KW-1133">Transmembrane helix</keyword>
<feature type="compositionally biased region" description="Polar residues" evidence="1">
    <location>
        <begin position="94"/>
        <end position="108"/>
    </location>
</feature>
<gene>
    <name evidence="3" type="ORF">H8K26_14120</name>
</gene>
<name>A0ABR6XIL6_9BURK</name>
<evidence type="ECO:0000256" key="1">
    <source>
        <dbReference type="SAM" id="MobiDB-lite"/>
    </source>
</evidence>
<sequence length="389" mass="42174">MNRITLSTLPARFRSRALIFIGMAIAFHLFLWHLLSGSLVTEKPAATPATTSIEVQLKEAPATIAHAVQAPQKVKPKPQARRKTATPATTAARSDQTLNDTPPTATSDAETPPTTPVAEPAPNQELASPAQEISAPEPVPATAAASAASTNNADNPVTELAGLKITAPPSGKMHMKVVRISPNMNPVYGLGEISWQAQDGQYQMQVQASLDLLFTSLNLYKLQSEGNLSANGIQPKRMSETRRGRSETATHFDYDANQLSFSSSNKNTELSKGAQDRATIFMQLAGLGIASPEQFQPGRQISVQVAEDRDANQFIFVVIGQEEIDTALGKIMTWHVKRPPRTGLYNSTLELWFAPAYQWYPVQIRNTETNGAVTTQTVSKIQLQSTSGK</sequence>
<feature type="compositionally biased region" description="Low complexity" evidence="1">
    <location>
        <begin position="141"/>
        <end position="153"/>
    </location>
</feature>
<feature type="compositionally biased region" description="Basic residues" evidence="1">
    <location>
        <begin position="74"/>
        <end position="84"/>
    </location>
</feature>
<feature type="region of interest" description="Disordered" evidence="1">
    <location>
        <begin position="231"/>
        <end position="250"/>
    </location>
</feature>
<dbReference type="Proteomes" id="UP000637632">
    <property type="component" value="Unassembled WGS sequence"/>
</dbReference>
<dbReference type="EMBL" id="JACOFT010000005">
    <property type="protein sequence ID" value="MBC3812580.1"/>
    <property type="molecule type" value="Genomic_DNA"/>
</dbReference>
<feature type="transmembrane region" description="Helical" evidence="2">
    <location>
        <begin position="17"/>
        <end position="35"/>
    </location>
</feature>
<keyword evidence="2" id="KW-0472">Membrane</keyword>
<evidence type="ECO:0000313" key="4">
    <source>
        <dbReference type="Proteomes" id="UP000637632"/>
    </source>
</evidence>
<evidence type="ECO:0000256" key="2">
    <source>
        <dbReference type="SAM" id="Phobius"/>
    </source>
</evidence>
<dbReference type="Pfam" id="PF11306">
    <property type="entry name" value="DUF3108"/>
    <property type="match status" value="1"/>
</dbReference>
<dbReference type="InterPro" id="IPR021457">
    <property type="entry name" value="DUF3108"/>
</dbReference>
<reference evidence="3 4" key="1">
    <citation type="submission" date="2020-08" db="EMBL/GenBank/DDBJ databases">
        <title>Novel species isolated from subtropical streams in China.</title>
        <authorList>
            <person name="Lu H."/>
        </authorList>
    </citation>
    <scope>NUCLEOTIDE SEQUENCE [LARGE SCALE GENOMIC DNA]</scope>
    <source>
        <strain evidence="3 4">CCTCC AB 2015119</strain>
    </source>
</reference>
<protein>
    <submittedName>
        <fullName evidence="3">DUF3108 domain-containing protein</fullName>
    </submittedName>
</protein>
<keyword evidence="2" id="KW-0812">Transmembrane</keyword>
<proteinExistence type="predicted"/>
<keyword evidence="4" id="KW-1185">Reference proteome</keyword>
<evidence type="ECO:0000313" key="3">
    <source>
        <dbReference type="EMBL" id="MBC3812580.1"/>
    </source>
</evidence>
<dbReference type="RefSeq" id="WP_190480404.1">
    <property type="nucleotide sequence ID" value="NZ_JACOFT010000005.1"/>
</dbReference>
<feature type="compositionally biased region" description="Basic and acidic residues" evidence="1">
    <location>
        <begin position="237"/>
        <end position="250"/>
    </location>
</feature>
<feature type="compositionally biased region" description="Low complexity" evidence="1">
    <location>
        <begin position="109"/>
        <end position="122"/>
    </location>
</feature>
<feature type="region of interest" description="Disordered" evidence="1">
    <location>
        <begin position="67"/>
        <end position="155"/>
    </location>
</feature>
<accession>A0ABR6XIL6</accession>
<organism evidence="3 4">
    <name type="scientific">Undibacterium aquatile</name>
    <dbReference type="NCBI Taxonomy" id="1537398"/>
    <lineage>
        <taxon>Bacteria</taxon>
        <taxon>Pseudomonadati</taxon>
        <taxon>Pseudomonadota</taxon>
        <taxon>Betaproteobacteria</taxon>
        <taxon>Burkholderiales</taxon>
        <taxon>Oxalobacteraceae</taxon>
        <taxon>Undibacterium</taxon>
    </lineage>
</organism>